<keyword evidence="6 10" id="KW-0133">Cell shape</keyword>
<keyword evidence="4 10" id="KW-0547">Nucleotide-binding</keyword>
<protein>
    <recommendedName>
        <fullName evidence="10 11">UDP-N-acetylmuramoyl-tripeptide--D-alanyl-D-alanine ligase</fullName>
        <ecNumber evidence="10 11">6.3.2.10</ecNumber>
    </recommendedName>
    <alternativeName>
        <fullName evidence="10">D-alanyl-D-alanine-adding enzyme</fullName>
    </alternativeName>
</protein>
<dbReference type="HAMAP" id="MF_02019">
    <property type="entry name" value="MurF"/>
    <property type="match status" value="1"/>
</dbReference>
<evidence type="ECO:0000256" key="3">
    <source>
        <dbReference type="ARBA" id="ARBA00022618"/>
    </source>
</evidence>
<dbReference type="NCBIfam" id="TIGR01143">
    <property type="entry name" value="murF"/>
    <property type="match status" value="1"/>
</dbReference>
<dbReference type="InterPro" id="IPR036565">
    <property type="entry name" value="Mur-like_cat_sf"/>
</dbReference>
<evidence type="ECO:0000256" key="7">
    <source>
        <dbReference type="ARBA" id="ARBA00022984"/>
    </source>
</evidence>
<dbReference type="SUPFAM" id="SSF53244">
    <property type="entry name" value="MurD-like peptide ligases, peptide-binding domain"/>
    <property type="match status" value="1"/>
</dbReference>
<sequence length="466" mass="49306">MKVKASELAAYVGGTLHGDDVLIDGTVVTDSRQATPRGLYAARIGENLDGHRFVTAAAESGAIAALVQYKRDWPLSQILVKDSTEALGLTAKFWVEKLRGASEDSMQVIGVTGSAGKTTTKDLMARIFSSQGPTIANVGSFNNEVGMPLTALRADEETRFLVCEMGADKIGDLEYLTSLVPLDVAVVLFVGTAHLGHFGSREAVAQAKSELISGLRSGGIAVLNYDDDNVRAMADLANGQIRYFSAQGNHAADFYATDIQVDDLGRASFTLHSAEGEYPLALGLVGEHHVSNALAAIAAAASLNVSVEAAVSAVAAAEPDSPHRMNTFERAGVRYIDDSYNANPDSLRAALKALHQLGPLGVGGRTIAVVGAMLELGEASDQLHADIGHIAVAEKIDFLLTVGDETIPTHGAAQQQIEAIHCGDIEEAKTRLYKLIQPGDTVLLKGSYGSKIWTIADEVTEELMPR</sequence>
<dbReference type="InterPro" id="IPR005863">
    <property type="entry name" value="UDP-N-AcMur_synth"/>
</dbReference>
<dbReference type="SUPFAM" id="SSF63418">
    <property type="entry name" value="MurE/MurF N-terminal domain"/>
    <property type="match status" value="1"/>
</dbReference>
<feature type="binding site" evidence="10">
    <location>
        <begin position="113"/>
        <end position="119"/>
    </location>
    <ligand>
        <name>ATP</name>
        <dbReference type="ChEBI" id="CHEBI:30616"/>
    </ligand>
</feature>
<comment type="catalytic activity">
    <reaction evidence="10 11">
        <text>D-alanyl-D-alanine + UDP-N-acetyl-alpha-D-muramoyl-L-alanyl-gamma-D-glutamyl-meso-2,6-diaminopimelate + ATP = UDP-N-acetyl-alpha-D-muramoyl-L-alanyl-gamma-D-glutamyl-meso-2,6-diaminopimeloyl-D-alanyl-D-alanine + ADP + phosphate + H(+)</text>
        <dbReference type="Rhea" id="RHEA:28374"/>
        <dbReference type="ChEBI" id="CHEBI:15378"/>
        <dbReference type="ChEBI" id="CHEBI:30616"/>
        <dbReference type="ChEBI" id="CHEBI:43474"/>
        <dbReference type="ChEBI" id="CHEBI:57822"/>
        <dbReference type="ChEBI" id="CHEBI:61386"/>
        <dbReference type="ChEBI" id="CHEBI:83905"/>
        <dbReference type="ChEBI" id="CHEBI:456216"/>
        <dbReference type="EC" id="6.3.2.10"/>
    </reaction>
</comment>
<comment type="pathway">
    <text evidence="10 11">Cell wall biogenesis; peptidoglycan biosynthesis.</text>
</comment>
<dbReference type="GO" id="GO:0071555">
    <property type="term" value="P:cell wall organization"/>
    <property type="evidence" value="ECO:0007669"/>
    <property type="project" value="UniProtKB-KW"/>
</dbReference>
<comment type="similarity">
    <text evidence="10">Belongs to the MurCDEF family. MurF subfamily.</text>
</comment>
<gene>
    <name evidence="10" type="primary">murF</name>
    <name evidence="14" type="ORF">BM477_04455</name>
</gene>
<dbReference type="InterPro" id="IPR035911">
    <property type="entry name" value="MurE/MurF_N"/>
</dbReference>
<name>A0A1Q5PP14_9ACTO</name>
<keyword evidence="7 10" id="KW-0573">Peptidoglycan synthesis</keyword>
<evidence type="ECO:0000256" key="6">
    <source>
        <dbReference type="ARBA" id="ARBA00022960"/>
    </source>
</evidence>
<evidence type="ECO:0000256" key="5">
    <source>
        <dbReference type="ARBA" id="ARBA00022840"/>
    </source>
</evidence>
<evidence type="ECO:0000313" key="15">
    <source>
        <dbReference type="Proteomes" id="UP000186465"/>
    </source>
</evidence>
<comment type="function">
    <text evidence="10 11">Involved in cell wall formation. Catalyzes the final step in the synthesis of UDP-N-acetylmuramoyl-pentapeptide, the precursor of murein.</text>
</comment>
<dbReference type="EMBL" id="MPDM01000004">
    <property type="protein sequence ID" value="OKL49246.1"/>
    <property type="molecule type" value="Genomic_DNA"/>
</dbReference>
<dbReference type="GO" id="GO:0009252">
    <property type="term" value="P:peptidoglycan biosynthetic process"/>
    <property type="evidence" value="ECO:0007669"/>
    <property type="project" value="UniProtKB-UniRule"/>
</dbReference>
<dbReference type="STRING" id="156892.BM477_04455"/>
<evidence type="ECO:0000256" key="2">
    <source>
        <dbReference type="ARBA" id="ARBA00022598"/>
    </source>
</evidence>
<keyword evidence="2 10" id="KW-0436">Ligase</keyword>
<evidence type="ECO:0000256" key="10">
    <source>
        <dbReference type="HAMAP-Rule" id="MF_02019"/>
    </source>
</evidence>
<organism evidence="14 15">
    <name type="scientific">Boudabousia marimammalium</name>
    <dbReference type="NCBI Taxonomy" id="156892"/>
    <lineage>
        <taxon>Bacteria</taxon>
        <taxon>Bacillati</taxon>
        <taxon>Actinomycetota</taxon>
        <taxon>Actinomycetes</taxon>
        <taxon>Actinomycetales</taxon>
        <taxon>Actinomycetaceae</taxon>
        <taxon>Boudabousia</taxon>
    </lineage>
</organism>
<dbReference type="GO" id="GO:0008360">
    <property type="term" value="P:regulation of cell shape"/>
    <property type="evidence" value="ECO:0007669"/>
    <property type="project" value="UniProtKB-KW"/>
</dbReference>
<keyword evidence="15" id="KW-1185">Reference proteome</keyword>
<dbReference type="EC" id="6.3.2.10" evidence="10 11"/>
<evidence type="ECO:0000313" key="14">
    <source>
        <dbReference type="EMBL" id="OKL49246.1"/>
    </source>
</evidence>
<comment type="subcellular location">
    <subcellularLocation>
        <location evidence="10 11">Cytoplasm</location>
    </subcellularLocation>
</comment>
<dbReference type="Pfam" id="PF08245">
    <property type="entry name" value="Mur_ligase_M"/>
    <property type="match status" value="1"/>
</dbReference>
<dbReference type="Gene3D" id="3.90.190.20">
    <property type="entry name" value="Mur ligase, C-terminal domain"/>
    <property type="match status" value="1"/>
</dbReference>
<keyword evidence="9 10" id="KW-0961">Cell wall biogenesis/degradation</keyword>
<dbReference type="UniPathway" id="UPA00219"/>
<evidence type="ECO:0000256" key="11">
    <source>
        <dbReference type="RuleBase" id="RU004136"/>
    </source>
</evidence>
<feature type="domain" description="Mur ligase central" evidence="13">
    <location>
        <begin position="111"/>
        <end position="300"/>
    </location>
</feature>
<dbReference type="InterPro" id="IPR004101">
    <property type="entry name" value="Mur_ligase_C"/>
</dbReference>
<keyword evidence="3 10" id="KW-0132">Cell division</keyword>
<dbReference type="GO" id="GO:0051301">
    <property type="term" value="P:cell division"/>
    <property type="evidence" value="ECO:0007669"/>
    <property type="project" value="UniProtKB-KW"/>
</dbReference>
<dbReference type="GO" id="GO:0005524">
    <property type="term" value="F:ATP binding"/>
    <property type="evidence" value="ECO:0007669"/>
    <property type="project" value="UniProtKB-UniRule"/>
</dbReference>
<dbReference type="Gene3D" id="3.40.1390.10">
    <property type="entry name" value="MurE/MurF, N-terminal domain"/>
    <property type="match status" value="1"/>
</dbReference>
<dbReference type="RefSeq" id="WP_075361485.1">
    <property type="nucleotide sequence ID" value="NZ_MPDM01000004.1"/>
</dbReference>
<reference evidence="15" key="1">
    <citation type="submission" date="2016-11" db="EMBL/GenBank/DDBJ databases">
        <title>Actinomyces gypaetusis sp. nov. isolated from Gypaetus barbatus in Qinghai Tibet Plateau China.</title>
        <authorList>
            <person name="Meng X."/>
        </authorList>
    </citation>
    <scope>NUCLEOTIDE SEQUENCE [LARGE SCALE GENOMIC DNA]</scope>
    <source>
        <strain evidence="15">DSM 15383</strain>
    </source>
</reference>
<dbReference type="AlphaFoldDB" id="A0A1Q5PP14"/>
<dbReference type="Gene3D" id="3.40.1190.10">
    <property type="entry name" value="Mur-like, catalytic domain"/>
    <property type="match status" value="1"/>
</dbReference>
<evidence type="ECO:0000256" key="1">
    <source>
        <dbReference type="ARBA" id="ARBA00022490"/>
    </source>
</evidence>
<dbReference type="Proteomes" id="UP000186465">
    <property type="component" value="Unassembled WGS sequence"/>
</dbReference>
<dbReference type="InterPro" id="IPR036615">
    <property type="entry name" value="Mur_ligase_C_dom_sf"/>
</dbReference>
<dbReference type="SUPFAM" id="SSF53623">
    <property type="entry name" value="MurD-like peptide ligases, catalytic domain"/>
    <property type="match status" value="1"/>
</dbReference>
<dbReference type="GO" id="GO:0005737">
    <property type="term" value="C:cytoplasm"/>
    <property type="evidence" value="ECO:0007669"/>
    <property type="project" value="UniProtKB-SubCell"/>
</dbReference>
<keyword evidence="8 10" id="KW-0131">Cell cycle</keyword>
<evidence type="ECO:0000259" key="12">
    <source>
        <dbReference type="Pfam" id="PF02875"/>
    </source>
</evidence>
<comment type="caution">
    <text evidence="14">The sequence shown here is derived from an EMBL/GenBank/DDBJ whole genome shotgun (WGS) entry which is preliminary data.</text>
</comment>
<dbReference type="GO" id="GO:0047480">
    <property type="term" value="F:UDP-N-acetylmuramoyl-tripeptide-D-alanyl-D-alanine ligase activity"/>
    <property type="evidence" value="ECO:0007669"/>
    <property type="project" value="UniProtKB-UniRule"/>
</dbReference>
<dbReference type="Pfam" id="PF02875">
    <property type="entry name" value="Mur_ligase_C"/>
    <property type="match status" value="1"/>
</dbReference>
<dbReference type="GO" id="GO:0008766">
    <property type="term" value="F:UDP-N-acetylmuramoylalanyl-D-glutamyl-2,6-diaminopimelate-D-alanyl-D-alanine ligase activity"/>
    <property type="evidence" value="ECO:0007669"/>
    <property type="project" value="RHEA"/>
</dbReference>
<dbReference type="InterPro" id="IPR051046">
    <property type="entry name" value="MurCDEF_CellWall_CoF430Synth"/>
</dbReference>
<evidence type="ECO:0000256" key="8">
    <source>
        <dbReference type="ARBA" id="ARBA00023306"/>
    </source>
</evidence>
<keyword evidence="1 10" id="KW-0963">Cytoplasm</keyword>
<proteinExistence type="inferred from homology"/>
<accession>A0A1Q5PP14</accession>
<feature type="domain" description="Mur ligase C-terminal" evidence="12">
    <location>
        <begin position="323"/>
        <end position="447"/>
    </location>
</feature>
<keyword evidence="5 10" id="KW-0067">ATP-binding</keyword>
<dbReference type="PANTHER" id="PTHR43024">
    <property type="entry name" value="UDP-N-ACETYLMURAMOYL-TRIPEPTIDE--D-ALANYL-D-ALANINE LIGASE"/>
    <property type="match status" value="1"/>
</dbReference>
<evidence type="ECO:0000256" key="9">
    <source>
        <dbReference type="ARBA" id="ARBA00023316"/>
    </source>
</evidence>
<dbReference type="PANTHER" id="PTHR43024:SF1">
    <property type="entry name" value="UDP-N-ACETYLMURAMOYL-TRIPEPTIDE--D-ALANYL-D-ALANINE LIGASE"/>
    <property type="match status" value="1"/>
</dbReference>
<dbReference type="OrthoDB" id="9800958at2"/>
<evidence type="ECO:0000256" key="4">
    <source>
        <dbReference type="ARBA" id="ARBA00022741"/>
    </source>
</evidence>
<evidence type="ECO:0000259" key="13">
    <source>
        <dbReference type="Pfam" id="PF08245"/>
    </source>
</evidence>
<dbReference type="InterPro" id="IPR013221">
    <property type="entry name" value="Mur_ligase_cen"/>
</dbReference>